<dbReference type="Proteomes" id="UP000254701">
    <property type="component" value="Unassembled WGS sequence"/>
</dbReference>
<protein>
    <submittedName>
        <fullName evidence="2">Predicted integral membrane protein</fullName>
    </submittedName>
</protein>
<dbReference type="PANTHER" id="PTHR36535">
    <property type="entry name" value="YALI0E30327P"/>
    <property type="match status" value="1"/>
</dbReference>
<sequence length="146" mass="15581">MLAGQIALVLAAAFAGAAFYINFAEQPARLGLDDKNLLAQWKPSYAAGFTMQASLAVVSGVLGLLAAWLNGDWRWVVGALLMLANWPYTMLGIMPTNKRIEAIPNEEGGAASRRLIVHWGTLHALRTGLGIAATLAYLWALNFAGA</sequence>
<keyword evidence="1" id="KW-0812">Transmembrane</keyword>
<feature type="transmembrane region" description="Helical" evidence="1">
    <location>
        <begin position="115"/>
        <end position="140"/>
    </location>
</feature>
<feature type="transmembrane region" description="Helical" evidence="1">
    <location>
        <begin position="45"/>
        <end position="69"/>
    </location>
</feature>
<dbReference type="OrthoDB" id="7473921at2"/>
<keyword evidence="1" id="KW-0472">Membrane</keyword>
<dbReference type="PANTHER" id="PTHR36535:SF1">
    <property type="entry name" value="DUF1772 DOMAIN-CONTAINING PROTEIN"/>
    <property type="match status" value="1"/>
</dbReference>
<reference evidence="2 3" key="1">
    <citation type="submission" date="2018-06" db="EMBL/GenBank/DDBJ databases">
        <authorList>
            <consortium name="Pathogen Informatics"/>
            <person name="Doyle S."/>
        </authorList>
    </citation>
    <scope>NUCLEOTIDE SEQUENCE [LARGE SCALE GENOMIC DNA]</scope>
    <source>
        <strain evidence="2 3">NCTC10684</strain>
    </source>
</reference>
<feature type="transmembrane region" description="Helical" evidence="1">
    <location>
        <begin position="75"/>
        <end position="94"/>
    </location>
</feature>
<keyword evidence="1" id="KW-1133">Transmembrane helix</keyword>
<dbReference type="Pfam" id="PF08592">
    <property type="entry name" value="Anthrone_oxy"/>
    <property type="match status" value="1"/>
</dbReference>
<dbReference type="AlphaFoldDB" id="A0A380WTN2"/>
<dbReference type="EMBL" id="UFSM01000001">
    <property type="protein sequence ID" value="SUU91636.1"/>
    <property type="molecule type" value="Genomic_DNA"/>
</dbReference>
<gene>
    <name evidence="2" type="ORF">NCTC10684_04908</name>
</gene>
<organism evidence="2 3">
    <name type="scientific">Aminobacter aminovorans</name>
    <name type="common">Chelatobacter heintzii</name>
    <dbReference type="NCBI Taxonomy" id="83263"/>
    <lineage>
        <taxon>Bacteria</taxon>
        <taxon>Pseudomonadati</taxon>
        <taxon>Pseudomonadota</taxon>
        <taxon>Alphaproteobacteria</taxon>
        <taxon>Hyphomicrobiales</taxon>
        <taxon>Phyllobacteriaceae</taxon>
        <taxon>Aminobacter</taxon>
    </lineage>
</organism>
<accession>A0A380WTN2</accession>
<proteinExistence type="predicted"/>
<dbReference type="InterPro" id="IPR013901">
    <property type="entry name" value="Anthrone_oxy"/>
</dbReference>
<feature type="transmembrane region" description="Helical" evidence="1">
    <location>
        <begin position="6"/>
        <end position="24"/>
    </location>
</feature>
<dbReference type="RefSeq" id="WP_115733463.1">
    <property type="nucleotide sequence ID" value="NZ_BAAAVY010000004.1"/>
</dbReference>
<evidence type="ECO:0000313" key="2">
    <source>
        <dbReference type="EMBL" id="SUU91636.1"/>
    </source>
</evidence>
<evidence type="ECO:0000256" key="1">
    <source>
        <dbReference type="SAM" id="Phobius"/>
    </source>
</evidence>
<name>A0A380WTN2_AMIAI</name>
<evidence type="ECO:0000313" key="3">
    <source>
        <dbReference type="Proteomes" id="UP000254701"/>
    </source>
</evidence>